<proteinExistence type="inferred from homology"/>
<dbReference type="Pfam" id="PF00430">
    <property type="entry name" value="ATP-synt_B"/>
    <property type="match status" value="1"/>
</dbReference>
<evidence type="ECO:0000256" key="7">
    <source>
        <dbReference type="ARBA" id="ARBA00022692"/>
    </source>
</evidence>
<dbReference type="NCBIfam" id="NF009967">
    <property type="entry name" value="PRK13430.1"/>
    <property type="match status" value="1"/>
</dbReference>
<comment type="similarity">
    <text evidence="3">In the N-terminal section; belongs to the ATPase B chain family.</text>
</comment>
<keyword evidence="8 17" id="KW-0375">Hydrogen ion transport</keyword>
<evidence type="ECO:0000313" key="20">
    <source>
        <dbReference type="EMBL" id="MCV7171977.1"/>
    </source>
</evidence>
<dbReference type="HAMAP" id="MF_01398">
    <property type="entry name" value="ATP_synth_b_bprime"/>
    <property type="match status" value="1"/>
</dbReference>
<dbReference type="EMBL" id="JACKSJ010000151">
    <property type="protein sequence ID" value="MCV7171977.1"/>
    <property type="molecule type" value="Genomic_DNA"/>
</dbReference>
<keyword evidence="19" id="KW-0175">Coiled coil</keyword>
<dbReference type="NCBIfam" id="TIGR01145">
    <property type="entry name" value="ATP_synt_delta"/>
    <property type="match status" value="1"/>
</dbReference>
<evidence type="ECO:0000256" key="3">
    <source>
        <dbReference type="ARBA" id="ARBA00010811"/>
    </source>
</evidence>
<evidence type="ECO:0000256" key="14">
    <source>
        <dbReference type="ARBA" id="ARBA00024925"/>
    </source>
</evidence>
<dbReference type="Pfam" id="PF00213">
    <property type="entry name" value="OSCP"/>
    <property type="match status" value="1"/>
</dbReference>
<dbReference type="GO" id="GO:0045259">
    <property type="term" value="C:proton-transporting ATP synthase complex"/>
    <property type="evidence" value="ECO:0007669"/>
    <property type="project" value="UniProtKB-KW"/>
</dbReference>
<keyword evidence="4 17" id="KW-0813">Transport</keyword>
<dbReference type="SUPFAM" id="SSF81573">
    <property type="entry name" value="F1F0 ATP synthase subunit B, membrane domain"/>
    <property type="match status" value="1"/>
</dbReference>
<evidence type="ECO:0000256" key="17">
    <source>
        <dbReference type="HAMAP-Rule" id="MF_01398"/>
    </source>
</evidence>
<keyword evidence="5 17" id="KW-1003">Cell membrane</keyword>
<dbReference type="InterPro" id="IPR005864">
    <property type="entry name" value="ATP_synth_F0_bsu_bac"/>
</dbReference>
<dbReference type="InterPro" id="IPR000711">
    <property type="entry name" value="ATPase_OSCP/dsu"/>
</dbReference>
<dbReference type="GO" id="GO:0005886">
    <property type="term" value="C:plasma membrane"/>
    <property type="evidence" value="ECO:0007669"/>
    <property type="project" value="UniProtKB-SubCell"/>
</dbReference>
<evidence type="ECO:0000256" key="4">
    <source>
        <dbReference type="ARBA" id="ARBA00022448"/>
    </source>
</evidence>
<dbReference type="RefSeq" id="WP_264014162.1">
    <property type="nucleotide sequence ID" value="NZ_JACKSJ010000151.1"/>
</dbReference>
<comment type="function">
    <text evidence="17">Component of the F(0) channel, it forms part of the peripheral stalk, linking F(1) to F(0).</text>
</comment>
<evidence type="ECO:0000256" key="18">
    <source>
        <dbReference type="HAMAP-Rule" id="MF_01416"/>
    </source>
</evidence>
<comment type="function">
    <text evidence="18">This protein is part of the stalk that links CF(0) to CF(1). It either transmits conformational changes from CF(0) to CF(1) or is implicated in proton conduction.</text>
</comment>
<evidence type="ECO:0000256" key="13">
    <source>
        <dbReference type="ARBA" id="ARBA00023310"/>
    </source>
</evidence>
<keyword evidence="9 17" id="KW-1133">Transmembrane helix</keyword>
<comment type="subunit">
    <text evidence="16 17">F-type ATPases have 2 components, F(1) - the catalytic core - and F(0) - the membrane proton channel. F(1) has five subunits: alpha(3), beta(3), gamma(1), delta(1), epsilon(1). F(0) has three main subunits: a(1), b(2) and c(10-14). The alpha and beta chains form an alternating ring which encloses part of the gamma chain. F(1) is attached to F(0) by a central stalk formed by the gamma and epsilon chains, while a peripheral stalk is formed by the delta and b chains.</text>
</comment>
<reference evidence="20" key="2">
    <citation type="journal article" date="2022" name="BMC Genomics">
        <title>Comparative genome analysis of mycobacteria focusing on tRNA and non-coding RNA.</title>
        <authorList>
            <person name="Behra P.R.K."/>
            <person name="Pettersson B.M.F."/>
            <person name="Ramesh M."/>
            <person name="Das S."/>
            <person name="Dasgupta S."/>
            <person name="Kirsebom L.A."/>
        </authorList>
    </citation>
    <scope>NUCLEOTIDE SEQUENCE</scope>
    <source>
        <strain evidence="20">DSM 44615</strain>
    </source>
</reference>
<evidence type="ECO:0000256" key="5">
    <source>
        <dbReference type="ARBA" id="ARBA00022475"/>
    </source>
</evidence>
<evidence type="ECO:0000256" key="19">
    <source>
        <dbReference type="SAM" id="Coils"/>
    </source>
</evidence>
<evidence type="ECO:0000256" key="12">
    <source>
        <dbReference type="ARBA" id="ARBA00023268"/>
    </source>
</evidence>
<comment type="subcellular location">
    <subcellularLocation>
        <location evidence="18">Cell membrane</location>
        <topology evidence="18">Peripheral membrane protein</topology>
    </subcellularLocation>
    <subcellularLocation>
        <location evidence="1 17">Cell membrane</location>
        <topology evidence="1 17">Single-pass membrane protein</topology>
    </subcellularLocation>
</comment>
<feature type="transmembrane region" description="Helical" evidence="17">
    <location>
        <begin position="6"/>
        <end position="23"/>
    </location>
</feature>
<comment type="similarity">
    <text evidence="2">In the C-terminal section; belongs to the ATPase delta chain family.</text>
</comment>
<comment type="similarity">
    <text evidence="17">Belongs to the ATPase B chain family.</text>
</comment>
<evidence type="ECO:0000256" key="1">
    <source>
        <dbReference type="ARBA" id="ARBA00004162"/>
    </source>
</evidence>
<feature type="coiled-coil region" evidence="19">
    <location>
        <begin position="59"/>
        <end position="93"/>
    </location>
</feature>
<name>A0A9X3BYE7_9MYCO</name>
<organism evidence="20 21">
    <name type="scientific">[Mycobacterium] manitobense</name>
    <dbReference type="NCBI Taxonomy" id="190147"/>
    <lineage>
        <taxon>Bacteria</taxon>
        <taxon>Bacillati</taxon>
        <taxon>Actinomycetota</taxon>
        <taxon>Actinomycetes</taxon>
        <taxon>Mycobacteriales</taxon>
        <taxon>Mycobacteriaceae</taxon>
        <taxon>Mycolicibacterium</taxon>
    </lineage>
</organism>
<evidence type="ECO:0000256" key="2">
    <source>
        <dbReference type="ARBA" id="ARBA00010377"/>
    </source>
</evidence>
<evidence type="ECO:0000256" key="10">
    <source>
        <dbReference type="ARBA" id="ARBA00023065"/>
    </source>
</evidence>
<evidence type="ECO:0000256" key="6">
    <source>
        <dbReference type="ARBA" id="ARBA00022547"/>
    </source>
</evidence>
<comment type="caution">
    <text evidence="20">The sequence shown here is derived from an EMBL/GenBank/DDBJ whole genome shotgun (WGS) entry which is preliminary data.</text>
</comment>
<dbReference type="AlphaFoldDB" id="A0A9X3BYE7"/>
<dbReference type="CDD" id="cd06503">
    <property type="entry name" value="ATP-synt_Fo_b"/>
    <property type="match status" value="1"/>
</dbReference>
<evidence type="ECO:0000313" key="21">
    <source>
        <dbReference type="Proteomes" id="UP001140293"/>
    </source>
</evidence>
<keyword evidence="6 17" id="KW-0138">CF(0)</keyword>
<dbReference type="Proteomes" id="UP001140293">
    <property type="component" value="Unassembled WGS sequence"/>
</dbReference>
<gene>
    <name evidence="17" type="primary">atpF</name>
    <name evidence="18" type="synonym">atpH</name>
    <name evidence="20" type="ORF">H7I41_18845</name>
</gene>
<keyword evidence="13 17" id="KW-0066">ATP synthesis</keyword>
<reference evidence="20" key="1">
    <citation type="submission" date="2020-07" db="EMBL/GenBank/DDBJ databases">
        <authorList>
            <person name="Pettersson B.M.F."/>
            <person name="Behra P.R.K."/>
            <person name="Ramesh M."/>
            <person name="Das S."/>
            <person name="Dasgupta S."/>
            <person name="Kirsebom L.A."/>
        </authorList>
    </citation>
    <scope>NUCLEOTIDE SEQUENCE</scope>
    <source>
        <strain evidence="20">DSM 44615</strain>
    </source>
</reference>
<evidence type="ECO:0000256" key="11">
    <source>
        <dbReference type="ARBA" id="ARBA00023136"/>
    </source>
</evidence>
<evidence type="ECO:0000256" key="9">
    <source>
        <dbReference type="ARBA" id="ARBA00022989"/>
    </source>
</evidence>
<sequence>MSTFIGQLIGFVVIVWLLWRYVVPPVRRMMTAQQETVRRQLEESATASNKVAQADSQHAKAVEEAEADAKRVVEEARADAEKIAEQMRAQADSEVERIKVQGAQQVQLLRQQLIRELRQHLGTESVARAGEIVREHVSDEGRQSATVDRFLDELDAMAPSEATIDDAVGARLRATSRESLNAVVARLEELTDGADAEGLTSLADDLVAVTKLLRAETVLAKHLSESTDNSEGRANLAESLLSGKVSDSAVEIVKTAASQRWSDEDDLVFAIRHTARLALLVRAERNDETAEVEDQLFRFSRIIDEQYQLSALLSDYTTPAEGRIALLDSVLGSSAGGASDTTKALLAQAVDLLTGERADEIVRELAELAVARRGEVVAHVTAAAALSDDQRNRLTEVLSRIYGHPVSIQLQIEPDILGGLRIAVNDEVIDGSLSSRLAAAETRLPG</sequence>
<keyword evidence="11 17" id="KW-0472">Membrane</keyword>
<keyword evidence="7 17" id="KW-0812">Transmembrane</keyword>
<dbReference type="PRINTS" id="PR00125">
    <property type="entry name" value="ATPASEDELTA"/>
</dbReference>
<keyword evidence="10 17" id="KW-0406">Ion transport</keyword>
<dbReference type="HAMAP" id="MF_01416">
    <property type="entry name" value="ATP_synth_delta_bact"/>
    <property type="match status" value="1"/>
</dbReference>
<evidence type="ECO:0000256" key="8">
    <source>
        <dbReference type="ARBA" id="ARBA00022781"/>
    </source>
</evidence>
<keyword evidence="12" id="KW-0511">Multifunctional enzyme</keyword>
<dbReference type="PANTHER" id="PTHR11910">
    <property type="entry name" value="ATP SYNTHASE DELTA CHAIN"/>
    <property type="match status" value="1"/>
</dbReference>
<dbReference type="GO" id="GO:0046933">
    <property type="term" value="F:proton-transporting ATP synthase activity, rotational mechanism"/>
    <property type="evidence" value="ECO:0007669"/>
    <property type="project" value="UniProtKB-UniRule"/>
</dbReference>
<dbReference type="NCBIfam" id="TIGR01144">
    <property type="entry name" value="ATP_synt_b"/>
    <property type="match status" value="1"/>
</dbReference>
<dbReference type="InterPro" id="IPR028987">
    <property type="entry name" value="ATP_synth_B-like_membr_sf"/>
</dbReference>
<dbReference type="InterPro" id="IPR002146">
    <property type="entry name" value="ATP_synth_b/b'su_bac/chlpt"/>
</dbReference>
<evidence type="ECO:0000256" key="15">
    <source>
        <dbReference type="ARBA" id="ARBA00025198"/>
    </source>
</evidence>
<dbReference type="NCBIfam" id="NF009961">
    <property type="entry name" value="PRK13428.1"/>
    <property type="match status" value="1"/>
</dbReference>
<keyword evidence="18" id="KW-0139">CF(1)</keyword>
<protein>
    <recommendedName>
        <fullName evidence="17 18">Multifunctional fusion protein</fullName>
    </recommendedName>
    <domain>
        <recommendedName>
            <fullName evidence="17">ATP synthase subunit b</fullName>
        </recommendedName>
        <alternativeName>
            <fullName evidence="17">ATP synthase F(0) sector subunit b</fullName>
        </alternativeName>
        <alternativeName>
            <fullName evidence="17">ATPase subunit I</fullName>
        </alternativeName>
        <alternativeName>
            <fullName evidence="17">F-type ATPase subunit b</fullName>
            <shortName evidence="17">F-ATPase subunit b</shortName>
        </alternativeName>
    </domain>
    <domain>
        <recommendedName>
            <fullName evidence="18">ATP synthase subunit delta</fullName>
        </recommendedName>
        <alternativeName>
            <fullName evidence="18">ATP synthase F(1) sector subunit delta</fullName>
        </alternativeName>
        <alternativeName>
            <fullName evidence="18">F-type ATPase subunit delta</fullName>
            <shortName evidence="18">F-ATPase subunit delta</shortName>
        </alternativeName>
    </domain>
</protein>
<accession>A0A9X3BYE7</accession>
<comment type="function">
    <text evidence="15 17">F(1)F(0) ATP synthase produces ATP from ADP in the presence of a proton or sodium gradient. F-type ATPases consist of two structural domains, F(1) containing the extramembraneous catalytic core and F(0) containing the membrane proton channel, linked together by a central stalk and a peripheral stalk. During catalysis, ATP synthesis in the catalytic domain of F(1) is coupled via a rotary mechanism of the central stalk subunits to proton translocation.</text>
</comment>
<comment type="function">
    <text evidence="14">This fusion protein includes a component of the F(0) channel (subunit b) and of the F(1) subunit (subunit delta). Two copies of subunit b and one of delta together form the peripheral 'stator' stalk which links F(1) to F(0).</text>
</comment>
<evidence type="ECO:0000256" key="16">
    <source>
        <dbReference type="ARBA" id="ARBA00025830"/>
    </source>
</evidence>
<keyword evidence="21" id="KW-1185">Reference proteome</keyword>
<comment type="similarity">
    <text evidence="18">Belongs to the ATPase delta chain family.</text>
</comment>